<name>A0A852W6L0_PSEA5</name>
<gene>
    <name evidence="1" type="ORF">HDA37_004425</name>
</gene>
<sequence>MIGEQSALLPHNLDVLRERFALDVRVGQEVLALD</sequence>
<evidence type="ECO:0000313" key="1">
    <source>
        <dbReference type="EMBL" id="NYG04140.1"/>
    </source>
</evidence>
<dbReference type="AlphaFoldDB" id="A0A852W6L0"/>
<keyword evidence="2" id="KW-1185">Reference proteome</keyword>
<dbReference type="Proteomes" id="UP000549695">
    <property type="component" value="Unassembled WGS sequence"/>
</dbReference>
<reference evidence="1 2" key="1">
    <citation type="submission" date="2020-07" db="EMBL/GenBank/DDBJ databases">
        <title>Sequencing the genomes of 1000 actinobacteria strains.</title>
        <authorList>
            <person name="Klenk H.-P."/>
        </authorList>
    </citation>
    <scope>NUCLEOTIDE SEQUENCE [LARGE SCALE GENOMIC DNA]</scope>
    <source>
        <strain evidence="1 2">DSM 44749</strain>
    </source>
</reference>
<protein>
    <submittedName>
        <fullName evidence="1">Uncharacterized protein</fullName>
    </submittedName>
</protein>
<comment type="caution">
    <text evidence="1">The sequence shown here is derived from an EMBL/GenBank/DDBJ whole genome shotgun (WGS) entry which is preliminary data.</text>
</comment>
<proteinExistence type="predicted"/>
<dbReference type="EMBL" id="JACCCZ010000001">
    <property type="protein sequence ID" value="NYG04140.1"/>
    <property type="molecule type" value="Genomic_DNA"/>
</dbReference>
<evidence type="ECO:0000313" key="2">
    <source>
        <dbReference type="Proteomes" id="UP000549695"/>
    </source>
</evidence>
<organism evidence="1 2">
    <name type="scientific">Pseudonocardia alni</name>
    <name type="common">Amycolata alni</name>
    <dbReference type="NCBI Taxonomy" id="33907"/>
    <lineage>
        <taxon>Bacteria</taxon>
        <taxon>Bacillati</taxon>
        <taxon>Actinomycetota</taxon>
        <taxon>Actinomycetes</taxon>
        <taxon>Pseudonocardiales</taxon>
        <taxon>Pseudonocardiaceae</taxon>
        <taxon>Pseudonocardia</taxon>
    </lineage>
</organism>
<accession>A0A852W6L0</accession>